<evidence type="ECO:0000313" key="2">
    <source>
        <dbReference type="EMBL" id="BAY87258.1"/>
    </source>
</evidence>
<sequence>MAIRNDFKNSLWRKLQNESVSWGMLALWICGLAVLLAMMTIYSRA</sequence>
<evidence type="ECO:0000313" key="3">
    <source>
        <dbReference type="Proteomes" id="UP000218418"/>
    </source>
</evidence>
<evidence type="ECO:0000256" key="1">
    <source>
        <dbReference type="SAM" id="Phobius"/>
    </source>
</evidence>
<dbReference type="AlphaFoldDB" id="A0A1Z4M1K8"/>
<keyword evidence="1" id="KW-0812">Transmembrane</keyword>
<keyword evidence="1" id="KW-1133">Transmembrane helix</keyword>
<dbReference type="Proteomes" id="UP000218418">
    <property type="component" value="Chromosome"/>
</dbReference>
<keyword evidence="1" id="KW-0472">Membrane</keyword>
<organism evidence="2 3">
    <name type="scientific">Calothrix parasitica NIES-267</name>
    <dbReference type="NCBI Taxonomy" id="1973488"/>
    <lineage>
        <taxon>Bacteria</taxon>
        <taxon>Bacillati</taxon>
        <taxon>Cyanobacteriota</taxon>
        <taxon>Cyanophyceae</taxon>
        <taxon>Nostocales</taxon>
        <taxon>Calotrichaceae</taxon>
        <taxon>Calothrix</taxon>
    </lineage>
</organism>
<dbReference type="EMBL" id="AP018227">
    <property type="protein sequence ID" value="BAY87258.1"/>
    <property type="molecule type" value="Genomic_DNA"/>
</dbReference>
<gene>
    <name evidence="2" type="ORF">NIES267_67770</name>
</gene>
<proteinExistence type="predicted"/>
<reference evidence="2 3" key="1">
    <citation type="submission" date="2017-06" db="EMBL/GenBank/DDBJ databases">
        <title>Genome sequencing of cyanobaciteial culture collection at National Institute for Environmental Studies (NIES).</title>
        <authorList>
            <person name="Hirose Y."/>
            <person name="Shimura Y."/>
            <person name="Fujisawa T."/>
            <person name="Nakamura Y."/>
            <person name="Kawachi M."/>
        </authorList>
    </citation>
    <scope>NUCLEOTIDE SEQUENCE [LARGE SCALE GENOMIC DNA]</scope>
    <source>
        <strain evidence="2 3">NIES-267</strain>
    </source>
</reference>
<name>A0A1Z4M1K8_9CYAN</name>
<protein>
    <submittedName>
        <fullName evidence="2">Uncharacterized protein</fullName>
    </submittedName>
</protein>
<keyword evidence="3" id="KW-1185">Reference proteome</keyword>
<feature type="transmembrane region" description="Helical" evidence="1">
    <location>
        <begin position="20"/>
        <end position="42"/>
    </location>
</feature>
<accession>A0A1Z4M1K8</accession>